<evidence type="ECO:0000256" key="4">
    <source>
        <dbReference type="ARBA" id="ARBA00023211"/>
    </source>
</evidence>
<dbReference type="PANTHER" id="PTHR46246">
    <property type="entry name" value="GUANOSINE-3',5'-BIS(DIPHOSPHATE) 3'-PYROPHOSPHOHYDROLASE MESH1"/>
    <property type="match status" value="1"/>
</dbReference>
<evidence type="ECO:0000256" key="2">
    <source>
        <dbReference type="ARBA" id="ARBA00022723"/>
    </source>
</evidence>
<dbReference type="Pfam" id="PF13328">
    <property type="entry name" value="HD_4"/>
    <property type="match status" value="1"/>
</dbReference>
<dbReference type="STRING" id="69.GLE_4379"/>
<evidence type="ECO:0000256" key="3">
    <source>
        <dbReference type="ARBA" id="ARBA00022801"/>
    </source>
</evidence>
<sequence length="181" mass="20246">MTHDHGSVLRAAAFAAQRHRRQRRHDAERSPYINHPLALADTLANLGGIADPVVLCAALLHDTVEDTATTLEEIELAFGARVAAVVAQVSDDKSLPKDERKRLQIEHARHISPEARLVKLADKICNLRDLLQSPPPWTRQRKREYFDWAAQVVAGLRGVHPVLEEEFDAVYARIDELGDSV</sequence>
<dbReference type="SUPFAM" id="SSF109604">
    <property type="entry name" value="HD-domain/PDEase-like"/>
    <property type="match status" value="1"/>
</dbReference>
<name>A0A0S2DNK2_LYSEN</name>
<dbReference type="EMBL" id="CP013140">
    <property type="protein sequence ID" value="ALN59720.1"/>
    <property type="molecule type" value="Genomic_DNA"/>
</dbReference>
<dbReference type="KEGG" id="lez:GLE_4379"/>
<dbReference type="FunFam" id="1.10.3210.10:FF:000012">
    <property type="entry name" value="HD domain containing 3"/>
    <property type="match status" value="1"/>
</dbReference>
<evidence type="ECO:0000313" key="7">
    <source>
        <dbReference type="Proteomes" id="UP000061569"/>
    </source>
</evidence>
<dbReference type="InterPro" id="IPR006674">
    <property type="entry name" value="HD_domain"/>
</dbReference>
<dbReference type="InterPro" id="IPR003607">
    <property type="entry name" value="HD/PDEase_dom"/>
</dbReference>
<protein>
    <submittedName>
        <fullName evidence="6">Metal dependent phosphohydrolase</fullName>
    </submittedName>
</protein>
<organism evidence="6 7">
    <name type="scientific">Lysobacter enzymogenes</name>
    <dbReference type="NCBI Taxonomy" id="69"/>
    <lineage>
        <taxon>Bacteria</taxon>
        <taxon>Pseudomonadati</taxon>
        <taxon>Pseudomonadota</taxon>
        <taxon>Gammaproteobacteria</taxon>
        <taxon>Lysobacterales</taxon>
        <taxon>Lysobacteraceae</taxon>
        <taxon>Lysobacter</taxon>
    </lineage>
</organism>
<keyword evidence="3 6" id="KW-0378">Hydrolase</keyword>
<dbReference type="GO" id="GO:0046872">
    <property type="term" value="F:metal ion binding"/>
    <property type="evidence" value="ECO:0007669"/>
    <property type="project" value="UniProtKB-KW"/>
</dbReference>
<dbReference type="Proteomes" id="UP000061569">
    <property type="component" value="Chromosome"/>
</dbReference>
<comment type="cofactor">
    <cofactor evidence="1">
        <name>Mn(2+)</name>
        <dbReference type="ChEBI" id="CHEBI:29035"/>
    </cofactor>
</comment>
<dbReference type="PROSITE" id="PS51831">
    <property type="entry name" value="HD"/>
    <property type="match status" value="1"/>
</dbReference>
<keyword evidence="2" id="KW-0479">Metal-binding</keyword>
<dbReference type="Gene3D" id="1.10.3210.10">
    <property type="entry name" value="Hypothetical protein af1432"/>
    <property type="match status" value="1"/>
</dbReference>
<accession>A0A0S2DNK2</accession>
<dbReference type="PANTHER" id="PTHR46246:SF1">
    <property type="entry name" value="GUANOSINE-3',5'-BIS(DIPHOSPHATE) 3'-PYROPHOSPHOHYDROLASE MESH1"/>
    <property type="match status" value="1"/>
</dbReference>
<proteinExistence type="predicted"/>
<evidence type="ECO:0000259" key="5">
    <source>
        <dbReference type="PROSITE" id="PS51831"/>
    </source>
</evidence>
<keyword evidence="4" id="KW-0464">Manganese</keyword>
<dbReference type="AlphaFoldDB" id="A0A0S2DNK2"/>
<evidence type="ECO:0000313" key="6">
    <source>
        <dbReference type="EMBL" id="ALN59720.1"/>
    </source>
</evidence>
<feature type="domain" description="HD" evidence="5">
    <location>
        <begin position="32"/>
        <end position="127"/>
    </location>
</feature>
<dbReference type="InterPro" id="IPR052194">
    <property type="entry name" value="MESH1"/>
</dbReference>
<evidence type="ECO:0000256" key="1">
    <source>
        <dbReference type="ARBA" id="ARBA00001936"/>
    </source>
</evidence>
<reference evidence="6 7" key="1">
    <citation type="submission" date="2015-11" db="EMBL/GenBank/DDBJ databases">
        <title>Genome sequences of Lysobacter enzymogenes strain C3 and Lysobacter antibioticus ATCC 29479.</title>
        <authorList>
            <person name="Kobayashi D.Y."/>
        </authorList>
    </citation>
    <scope>NUCLEOTIDE SEQUENCE [LARGE SCALE GENOMIC DNA]</scope>
    <source>
        <strain evidence="6 7">C3</strain>
    </source>
</reference>
<gene>
    <name evidence="6" type="ORF">GLE_4379</name>
</gene>
<dbReference type="GO" id="GO:0008893">
    <property type="term" value="F:guanosine-3',5'-bis(diphosphate) 3'-diphosphatase activity"/>
    <property type="evidence" value="ECO:0007669"/>
    <property type="project" value="TreeGrafter"/>
</dbReference>
<dbReference type="SMART" id="SM00471">
    <property type="entry name" value="HDc"/>
    <property type="match status" value="1"/>
</dbReference>
<dbReference type="PATRIC" id="fig|69.6.peg.4318"/>